<feature type="non-terminal residue" evidence="1">
    <location>
        <position position="103"/>
    </location>
</feature>
<name>A0A6G2DF92_STREE</name>
<protein>
    <submittedName>
        <fullName evidence="1">Serine protease</fullName>
    </submittedName>
</protein>
<dbReference type="Proteomes" id="UP000483094">
    <property type="component" value="Unassembled WGS sequence"/>
</dbReference>
<dbReference type="EMBL" id="WNHQ01001891">
    <property type="protein sequence ID" value="MTV75209.1"/>
    <property type="molecule type" value="Genomic_DNA"/>
</dbReference>
<dbReference type="GO" id="GO:0006508">
    <property type="term" value="P:proteolysis"/>
    <property type="evidence" value="ECO:0007669"/>
    <property type="project" value="UniProtKB-KW"/>
</dbReference>
<accession>A0A6G2DF92</accession>
<feature type="non-terminal residue" evidence="1">
    <location>
        <position position="1"/>
    </location>
</feature>
<keyword evidence="1" id="KW-0378">Hydrolase</keyword>
<sequence length="103" mass="11638">FVTGGKRTVELDYKYDDKGNITAYDDGSALQYETEKLDEIKSKIYGVLSPSKDGHFEILGKISNVSKNAKVYYGNSYKSIEIKATKYDSHSKTMTFDLYANIN</sequence>
<evidence type="ECO:0000313" key="2">
    <source>
        <dbReference type="Proteomes" id="UP000483094"/>
    </source>
</evidence>
<proteinExistence type="predicted"/>
<comment type="caution">
    <text evidence="1">The sequence shown here is derived from an EMBL/GenBank/DDBJ whole genome shotgun (WGS) entry which is preliminary data.</text>
</comment>
<keyword evidence="1" id="KW-0645">Protease</keyword>
<evidence type="ECO:0000313" key="1">
    <source>
        <dbReference type="EMBL" id="MTV75209.1"/>
    </source>
</evidence>
<gene>
    <name evidence="1" type="ORF">GM540_14805</name>
</gene>
<organism evidence="1 2">
    <name type="scientific">Streptococcus pneumoniae</name>
    <dbReference type="NCBI Taxonomy" id="1313"/>
    <lineage>
        <taxon>Bacteria</taxon>
        <taxon>Bacillati</taxon>
        <taxon>Bacillota</taxon>
        <taxon>Bacilli</taxon>
        <taxon>Lactobacillales</taxon>
        <taxon>Streptococcaceae</taxon>
        <taxon>Streptococcus</taxon>
    </lineage>
</organism>
<dbReference type="GO" id="GO:0008233">
    <property type="term" value="F:peptidase activity"/>
    <property type="evidence" value="ECO:0007669"/>
    <property type="project" value="UniProtKB-KW"/>
</dbReference>
<dbReference type="AlphaFoldDB" id="A0A6G2DF92"/>
<reference evidence="1 2" key="1">
    <citation type="submission" date="2019-11" db="EMBL/GenBank/DDBJ databases">
        <title>Growth characteristics of pneumococcus vary with the chemical composition of the capsule and with environmental conditions.</title>
        <authorList>
            <person name="Tothpal A."/>
            <person name="Desobry K."/>
            <person name="Joshi S."/>
            <person name="Wyllie A.L."/>
            <person name="Weinberger D.M."/>
        </authorList>
    </citation>
    <scope>NUCLEOTIDE SEQUENCE [LARGE SCALE GENOMIC DNA]</scope>
    <source>
        <strain evidence="2">pnumococcus19F</strain>
    </source>
</reference>